<dbReference type="AlphaFoldDB" id="A0AAQ1P836"/>
<reference evidence="2 3" key="1">
    <citation type="submission" date="2018-02" db="EMBL/GenBank/DDBJ databases">
        <authorList>
            <person name="Dubost A."/>
        </authorList>
    </citation>
    <scope>NUCLEOTIDE SEQUENCE [LARGE SCALE GENOMIC DNA]</scope>
    <source>
        <strain evidence="3">JV551A3</strain>
    </source>
</reference>
<evidence type="ECO:0000313" key="3">
    <source>
        <dbReference type="Proteomes" id="UP000294335"/>
    </source>
</evidence>
<evidence type="ECO:0000313" key="2">
    <source>
        <dbReference type="EMBL" id="SPO60899.1"/>
    </source>
</evidence>
<sequence>MGATASALSNGRWPTSVSSSFAYASAFAPAVAFAFASKRAKVQAPPIATSGGRAKGLRREVTGMDARQALRPHGWGLQRVLPGAGP</sequence>
<dbReference type="EMBL" id="OPYN01000107">
    <property type="protein sequence ID" value="SPO60899.1"/>
    <property type="molecule type" value="Genomic_DNA"/>
</dbReference>
<evidence type="ECO:0000256" key="1">
    <source>
        <dbReference type="SAM" id="Phobius"/>
    </source>
</evidence>
<name>A0AAQ1P836_9PSED</name>
<keyword evidence="3" id="KW-1185">Reference proteome</keyword>
<keyword evidence="1" id="KW-0812">Transmembrane</keyword>
<protein>
    <submittedName>
        <fullName evidence="2">Uncharacterized protein</fullName>
    </submittedName>
</protein>
<feature type="transmembrane region" description="Helical" evidence="1">
    <location>
        <begin position="20"/>
        <end position="37"/>
    </location>
</feature>
<keyword evidence="1" id="KW-1133">Transmembrane helix</keyword>
<gene>
    <name evidence="2" type="ORF">JV551A3_V1_1070001</name>
</gene>
<accession>A0AAQ1P836</accession>
<organism evidence="2 3">
    <name type="scientific">Pseudomonas inefficax</name>
    <dbReference type="NCBI Taxonomy" id="2078786"/>
    <lineage>
        <taxon>Bacteria</taxon>
        <taxon>Pseudomonadati</taxon>
        <taxon>Pseudomonadota</taxon>
        <taxon>Gammaproteobacteria</taxon>
        <taxon>Pseudomonadales</taxon>
        <taxon>Pseudomonadaceae</taxon>
        <taxon>Pseudomonas</taxon>
    </lineage>
</organism>
<proteinExistence type="predicted"/>
<comment type="caution">
    <text evidence="2">The sequence shown here is derived from an EMBL/GenBank/DDBJ whole genome shotgun (WGS) entry which is preliminary data.</text>
</comment>
<keyword evidence="1" id="KW-0472">Membrane</keyword>
<dbReference type="Proteomes" id="UP000294335">
    <property type="component" value="Unassembled WGS sequence"/>
</dbReference>